<comment type="subcellular location">
    <subcellularLocation>
        <location evidence="1">Cell membrane</location>
        <topology evidence="1">Multi-pass membrane protein</topology>
    </subcellularLocation>
</comment>
<feature type="transmembrane region" description="Helical" evidence="6">
    <location>
        <begin position="234"/>
        <end position="253"/>
    </location>
</feature>
<evidence type="ECO:0000256" key="4">
    <source>
        <dbReference type="ARBA" id="ARBA00022989"/>
    </source>
</evidence>
<evidence type="ECO:0000313" key="9">
    <source>
        <dbReference type="Proteomes" id="UP001501116"/>
    </source>
</evidence>
<feature type="transmembrane region" description="Helical" evidence="6">
    <location>
        <begin position="206"/>
        <end position="228"/>
    </location>
</feature>
<evidence type="ECO:0000313" key="8">
    <source>
        <dbReference type="EMBL" id="GAA1982415.1"/>
    </source>
</evidence>
<accession>A0ABP5DLI5</accession>
<keyword evidence="9" id="KW-1185">Reference proteome</keyword>
<dbReference type="RefSeq" id="WP_344428797.1">
    <property type="nucleotide sequence ID" value="NZ_BAAANN010000037.1"/>
</dbReference>
<evidence type="ECO:0000256" key="2">
    <source>
        <dbReference type="ARBA" id="ARBA00022448"/>
    </source>
</evidence>
<proteinExistence type="predicted"/>
<keyword evidence="4 6" id="KW-1133">Transmembrane helix</keyword>
<keyword evidence="2" id="KW-0813">Transport</keyword>
<feature type="transmembrane region" description="Helical" evidence="6">
    <location>
        <begin position="173"/>
        <end position="194"/>
    </location>
</feature>
<evidence type="ECO:0000259" key="7">
    <source>
        <dbReference type="PROSITE" id="PS50850"/>
    </source>
</evidence>
<dbReference type="PANTHER" id="PTHR42718:SF9">
    <property type="entry name" value="MAJOR FACILITATOR SUPERFAMILY MULTIDRUG TRANSPORTER MFSC"/>
    <property type="match status" value="1"/>
</dbReference>
<feature type="transmembrane region" description="Helical" evidence="6">
    <location>
        <begin position="274"/>
        <end position="293"/>
    </location>
</feature>
<dbReference type="InterPro" id="IPR020846">
    <property type="entry name" value="MFS_dom"/>
</dbReference>
<dbReference type="SUPFAM" id="SSF103473">
    <property type="entry name" value="MFS general substrate transporter"/>
    <property type="match status" value="1"/>
</dbReference>
<protein>
    <submittedName>
        <fullName evidence="8">MFS transporter</fullName>
    </submittedName>
</protein>
<evidence type="ECO:0000256" key="5">
    <source>
        <dbReference type="ARBA" id="ARBA00023136"/>
    </source>
</evidence>
<evidence type="ECO:0000256" key="6">
    <source>
        <dbReference type="SAM" id="Phobius"/>
    </source>
</evidence>
<keyword evidence="3 6" id="KW-0812">Transmembrane</keyword>
<organism evidence="8 9">
    <name type="scientific">Amycolatopsis minnesotensis</name>
    <dbReference type="NCBI Taxonomy" id="337894"/>
    <lineage>
        <taxon>Bacteria</taxon>
        <taxon>Bacillati</taxon>
        <taxon>Actinomycetota</taxon>
        <taxon>Actinomycetes</taxon>
        <taxon>Pseudonocardiales</taxon>
        <taxon>Pseudonocardiaceae</taxon>
        <taxon>Amycolatopsis</taxon>
    </lineage>
</organism>
<dbReference type="Pfam" id="PF07690">
    <property type="entry name" value="MFS_1"/>
    <property type="match status" value="1"/>
</dbReference>
<gene>
    <name evidence="8" type="ORF">GCM10009754_69140</name>
</gene>
<dbReference type="InterPro" id="IPR011701">
    <property type="entry name" value="MFS"/>
</dbReference>
<dbReference type="InterPro" id="IPR036259">
    <property type="entry name" value="MFS_trans_sf"/>
</dbReference>
<dbReference type="EMBL" id="BAAANN010000037">
    <property type="protein sequence ID" value="GAA1982415.1"/>
    <property type="molecule type" value="Genomic_DNA"/>
</dbReference>
<evidence type="ECO:0000256" key="1">
    <source>
        <dbReference type="ARBA" id="ARBA00004651"/>
    </source>
</evidence>
<keyword evidence="5 6" id="KW-0472">Membrane</keyword>
<feature type="transmembrane region" description="Helical" evidence="6">
    <location>
        <begin position="336"/>
        <end position="353"/>
    </location>
</feature>
<feature type="transmembrane region" description="Helical" evidence="6">
    <location>
        <begin position="20"/>
        <end position="41"/>
    </location>
</feature>
<feature type="transmembrane region" description="Helical" evidence="6">
    <location>
        <begin position="359"/>
        <end position="386"/>
    </location>
</feature>
<sequence>MTVTSARATTGFGGRFLTPLVLGTLLNAVNSSMIAVTLVPIGRDLGVGPQRTVWLVTVLYLVTAVAQPVMGRLVDTFGGRRVLTAGLVSVLVAGLLGALAPSFGVLLASRILLGLGTATGFPAAMALVKARATAVDVAVPDRVLTVLATSTQASMAVGPTLGGLLVGLGDWRWTFAVNVPLAGIGLALALWWLPKDTAAGAKSSRAPLDIGGVGLFAVTLTALLMFVMRPEAARWPYLIAGLAAGGALIWWELRTRRPFLDLRALAGNRPLIATYLRQGLGYLVIYAFLYGYPQWLAQGYALPEAMAGLVLLPMSITTVTLSAFGTRLGLGVRARLLLTTGTLLIGSLALLPLSGVTPLWIVVAIGFLFGIGQGMSTVANQTALYVQAPADRIGTLSGLFRTAQYVGALASTSVLAWAFGAEATDGGLTQLAIVLAGVAALLTCITASDRALRTVGVR</sequence>
<feature type="transmembrane region" description="Helical" evidence="6">
    <location>
        <begin position="305"/>
        <end position="324"/>
    </location>
</feature>
<dbReference type="Proteomes" id="UP001501116">
    <property type="component" value="Unassembled WGS sequence"/>
</dbReference>
<dbReference type="PROSITE" id="PS50850">
    <property type="entry name" value="MFS"/>
    <property type="match status" value="1"/>
</dbReference>
<feature type="transmembrane region" description="Helical" evidence="6">
    <location>
        <begin position="398"/>
        <end position="419"/>
    </location>
</feature>
<dbReference type="Gene3D" id="1.20.1720.10">
    <property type="entry name" value="Multidrug resistance protein D"/>
    <property type="match status" value="2"/>
</dbReference>
<comment type="caution">
    <text evidence="8">The sequence shown here is derived from an EMBL/GenBank/DDBJ whole genome shotgun (WGS) entry which is preliminary data.</text>
</comment>
<feature type="transmembrane region" description="Helical" evidence="6">
    <location>
        <begin position="431"/>
        <end position="452"/>
    </location>
</feature>
<evidence type="ECO:0000256" key="3">
    <source>
        <dbReference type="ARBA" id="ARBA00022692"/>
    </source>
</evidence>
<feature type="domain" description="Major facilitator superfamily (MFS) profile" evidence="7">
    <location>
        <begin position="16"/>
        <end position="451"/>
    </location>
</feature>
<feature type="transmembrane region" description="Helical" evidence="6">
    <location>
        <begin position="82"/>
        <end position="100"/>
    </location>
</feature>
<feature type="transmembrane region" description="Helical" evidence="6">
    <location>
        <begin position="53"/>
        <end position="70"/>
    </location>
</feature>
<reference evidence="9" key="1">
    <citation type="journal article" date="2019" name="Int. J. Syst. Evol. Microbiol.">
        <title>The Global Catalogue of Microorganisms (GCM) 10K type strain sequencing project: providing services to taxonomists for standard genome sequencing and annotation.</title>
        <authorList>
            <consortium name="The Broad Institute Genomics Platform"/>
            <consortium name="The Broad Institute Genome Sequencing Center for Infectious Disease"/>
            <person name="Wu L."/>
            <person name="Ma J."/>
        </authorList>
    </citation>
    <scope>NUCLEOTIDE SEQUENCE [LARGE SCALE GENOMIC DNA]</scope>
    <source>
        <strain evidence="9">JCM 14545</strain>
    </source>
</reference>
<dbReference type="PANTHER" id="PTHR42718">
    <property type="entry name" value="MAJOR FACILITATOR SUPERFAMILY MULTIDRUG TRANSPORTER MFSC"/>
    <property type="match status" value="1"/>
</dbReference>
<name>A0ABP5DLI5_9PSEU</name>